<dbReference type="RefSeq" id="WP_132691283.1">
    <property type="nucleotide sequence ID" value="NZ_SKBU01000015.1"/>
</dbReference>
<evidence type="ECO:0000256" key="1">
    <source>
        <dbReference type="ARBA" id="ARBA00006479"/>
    </source>
</evidence>
<dbReference type="Pfam" id="PF00480">
    <property type="entry name" value="ROK"/>
    <property type="match status" value="1"/>
</dbReference>
<dbReference type="SUPFAM" id="SSF53067">
    <property type="entry name" value="Actin-like ATPase domain"/>
    <property type="match status" value="1"/>
</dbReference>
<accession>A0A4R1BI81</accession>
<sequence>MSPVAAVDIGGTRTRIALFAEGEHEPREWKEFPTPRGGDVLEEISAALRELPGIGAVGVGCPGPLDPRSGVVLNPPNLSAAWWGLEVAGILEERLGVPAALENDANLGALGESAHGGGCGRDPVLYVTVSTGIGTGLVVGGEIFGGARGYAVELGHAPITDGPRCRCGRFGCPEVVASGTAIARRAREAGRRVGAGGAREVLEAAAGGDGLARRVVEASARDLGRALANAVYAYDPEVVLLGGGVSQSDLFLELAREAVEAEITLPAFRGVEIRRAHLGERSGIYGARALAERRAASPG</sequence>
<evidence type="ECO:0000313" key="2">
    <source>
        <dbReference type="EMBL" id="TCJ16944.1"/>
    </source>
</evidence>
<dbReference type="PANTHER" id="PTHR18964:SF149">
    <property type="entry name" value="BIFUNCTIONAL UDP-N-ACETYLGLUCOSAMINE 2-EPIMERASE_N-ACETYLMANNOSAMINE KINASE"/>
    <property type="match status" value="1"/>
</dbReference>
<dbReference type="InterPro" id="IPR043129">
    <property type="entry name" value="ATPase_NBD"/>
</dbReference>
<dbReference type="PANTHER" id="PTHR18964">
    <property type="entry name" value="ROK (REPRESSOR, ORF, KINASE) FAMILY"/>
    <property type="match status" value="1"/>
</dbReference>
<evidence type="ECO:0000313" key="3">
    <source>
        <dbReference type="Proteomes" id="UP000295244"/>
    </source>
</evidence>
<protein>
    <submittedName>
        <fullName evidence="2">ROK family protein</fullName>
    </submittedName>
</protein>
<reference evidence="2 3" key="1">
    <citation type="submission" date="2019-03" db="EMBL/GenBank/DDBJ databases">
        <title>Whole genome sequence of a novel Rubrobacter taiwanensis strain, isolated from Yellowstone National Park.</title>
        <authorList>
            <person name="Freed S."/>
            <person name="Ramaley R.F."/>
            <person name="Kyndt J.A."/>
        </authorList>
    </citation>
    <scope>NUCLEOTIDE SEQUENCE [LARGE SCALE GENOMIC DNA]</scope>
    <source>
        <strain evidence="2 3">Yellowstone</strain>
    </source>
</reference>
<dbReference type="AlphaFoldDB" id="A0A4R1BI81"/>
<gene>
    <name evidence="2" type="ORF">E0L93_09630</name>
</gene>
<dbReference type="EMBL" id="SKBU01000015">
    <property type="protein sequence ID" value="TCJ16944.1"/>
    <property type="molecule type" value="Genomic_DNA"/>
</dbReference>
<dbReference type="Proteomes" id="UP000295244">
    <property type="component" value="Unassembled WGS sequence"/>
</dbReference>
<dbReference type="Gene3D" id="3.30.420.40">
    <property type="match status" value="2"/>
</dbReference>
<dbReference type="OrthoDB" id="9810372at2"/>
<organism evidence="2 3">
    <name type="scientific">Rubrobacter taiwanensis</name>
    <dbReference type="NCBI Taxonomy" id="185139"/>
    <lineage>
        <taxon>Bacteria</taxon>
        <taxon>Bacillati</taxon>
        <taxon>Actinomycetota</taxon>
        <taxon>Rubrobacteria</taxon>
        <taxon>Rubrobacterales</taxon>
        <taxon>Rubrobacteraceae</taxon>
        <taxon>Rubrobacter</taxon>
    </lineage>
</organism>
<proteinExistence type="inferred from homology"/>
<comment type="caution">
    <text evidence="2">The sequence shown here is derived from an EMBL/GenBank/DDBJ whole genome shotgun (WGS) entry which is preliminary data.</text>
</comment>
<name>A0A4R1BI81_9ACTN</name>
<dbReference type="InterPro" id="IPR000600">
    <property type="entry name" value="ROK"/>
</dbReference>
<keyword evidence="3" id="KW-1185">Reference proteome</keyword>
<comment type="similarity">
    <text evidence="1">Belongs to the ROK (NagC/XylR) family.</text>
</comment>